<dbReference type="GO" id="GO:0007165">
    <property type="term" value="P:signal transduction"/>
    <property type="evidence" value="ECO:0007669"/>
    <property type="project" value="InterPro"/>
</dbReference>
<dbReference type="PANTHER" id="PTHR41523:SF8">
    <property type="entry name" value="ETHYLENE RESPONSE SENSOR PROTEIN"/>
    <property type="match status" value="1"/>
</dbReference>
<dbReference type="RefSeq" id="WP_083049905.1">
    <property type="nucleotide sequence ID" value="NZ_MWQY01000008.1"/>
</dbReference>
<evidence type="ECO:0000256" key="13">
    <source>
        <dbReference type="SAM" id="Phobius"/>
    </source>
</evidence>
<evidence type="ECO:0000256" key="11">
    <source>
        <dbReference type="ARBA" id="ARBA00022989"/>
    </source>
</evidence>
<dbReference type="InterPro" id="IPR011495">
    <property type="entry name" value="Sig_transdc_His_kin_sub2_dim/P"/>
</dbReference>
<protein>
    <recommendedName>
        <fullName evidence="3">histidine kinase</fullName>
        <ecNumber evidence="3">2.7.13.3</ecNumber>
    </recommendedName>
</protein>
<comment type="subcellular location">
    <subcellularLocation>
        <location evidence="2">Cell membrane</location>
        <topology evidence="2">Multi-pass membrane protein</topology>
    </subcellularLocation>
</comment>
<evidence type="ECO:0000256" key="2">
    <source>
        <dbReference type="ARBA" id="ARBA00004651"/>
    </source>
</evidence>
<dbReference type="CDD" id="cd06225">
    <property type="entry name" value="HAMP"/>
    <property type="match status" value="1"/>
</dbReference>
<keyword evidence="10" id="KW-0067">ATP-binding</keyword>
<dbReference type="SMART" id="SM00911">
    <property type="entry name" value="HWE_HK"/>
    <property type="match status" value="1"/>
</dbReference>
<dbReference type="SMART" id="SM00304">
    <property type="entry name" value="HAMP"/>
    <property type="match status" value="1"/>
</dbReference>
<dbReference type="PROSITE" id="PS50885">
    <property type="entry name" value="HAMP"/>
    <property type="match status" value="1"/>
</dbReference>
<keyword evidence="8" id="KW-0547">Nucleotide-binding</keyword>
<evidence type="ECO:0000259" key="15">
    <source>
        <dbReference type="PROSITE" id="PS50885"/>
    </source>
</evidence>
<feature type="domain" description="HAMP" evidence="15">
    <location>
        <begin position="311"/>
        <end position="364"/>
    </location>
</feature>
<feature type="transmembrane region" description="Helical" evidence="13">
    <location>
        <begin position="12"/>
        <end position="34"/>
    </location>
</feature>
<dbReference type="Pfam" id="PF02743">
    <property type="entry name" value="dCache_1"/>
    <property type="match status" value="1"/>
</dbReference>
<dbReference type="Pfam" id="PF07568">
    <property type="entry name" value="HisKA_2"/>
    <property type="match status" value="1"/>
</dbReference>
<dbReference type="InterPro" id="IPR011102">
    <property type="entry name" value="Sig_transdc_His_kinase_HWE"/>
</dbReference>
<name>A0A1Y1RYK6_9SPIO</name>
<dbReference type="InterPro" id="IPR005467">
    <property type="entry name" value="His_kinase_dom"/>
</dbReference>
<dbReference type="GO" id="GO:0005886">
    <property type="term" value="C:plasma membrane"/>
    <property type="evidence" value="ECO:0007669"/>
    <property type="project" value="UniProtKB-SubCell"/>
</dbReference>
<proteinExistence type="predicted"/>
<comment type="caution">
    <text evidence="16">The sequence shown here is derived from an EMBL/GenBank/DDBJ whole genome shotgun (WGS) entry which is preliminary data.</text>
</comment>
<keyword evidence="17" id="KW-1185">Reference proteome</keyword>
<evidence type="ECO:0000256" key="7">
    <source>
        <dbReference type="ARBA" id="ARBA00022692"/>
    </source>
</evidence>
<evidence type="ECO:0000256" key="4">
    <source>
        <dbReference type="ARBA" id="ARBA00022475"/>
    </source>
</evidence>
<organism evidence="16 17">
    <name type="scientific">Marispirochaeta aestuarii</name>
    <dbReference type="NCBI Taxonomy" id="1963862"/>
    <lineage>
        <taxon>Bacteria</taxon>
        <taxon>Pseudomonadati</taxon>
        <taxon>Spirochaetota</taxon>
        <taxon>Spirochaetia</taxon>
        <taxon>Spirochaetales</taxon>
        <taxon>Spirochaetaceae</taxon>
        <taxon>Marispirochaeta</taxon>
    </lineage>
</organism>
<dbReference type="AlphaFoldDB" id="A0A1Y1RYK6"/>
<sequence>MLKKFHFSSFKTLFSVIVVLSLVPALVIIIWTGVEHGSSLEESVRDEAFRQVETLSMVQRVISQSVYQTLMTLSILPSFTDGDYETQNMVIGDLLKKNPEFVNISTVDTRGRVRASASPNLETGIDLSQRRHIREALAGKGFVAGEFIIAYVDQEQSFPFALPLRSREGEIIGVLNAVYRLSVYRTIFDRLELPEETILGITDFQGIRIFFHPRKKTNPVGKPIKQSVWQGMQNTADSGTLVDTGSDGIRRFYAYRKIRLSPESDPYLYIVLGIPERNATRPSLSILYRNIILIAAAALLSIIISSVLGHISLGRKLKSLILTVKQIREGDLSARTGIVDSESEVGQVAEAIDNMANSLEERNFERDKAERILSEALAERETLLKEVHHRVKNNMQLILSLLHLEQQNSSSIEDFSLQLENRIMAMSTVHEMMYQSETIAEINMEDFLERLGSVTRNLYAGLVIDVQAEQLVLTLEEAVPLALIVNELLTNCAKYGKSPDGVARVNIAMGSDAGNATLTVRDHGPGFPEPREENNPTNLGMLLVSTLSEQIGGKVSFSSREGAVVELSFPLQRV</sequence>
<keyword evidence="4" id="KW-1003">Cell membrane</keyword>
<dbReference type="EMBL" id="MWQY01000008">
    <property type="protein sequence ID" value="ORC35622.1"/>
    <property type="molecule type" value="Genomic_DNA"/>
</dbReference>
<dbReference type="GO" id="GO:0005524">
    <property type="term" value="F:ATP binding"/>
    <property type="evidence" value="ECO:0007669"/>
    <property type="project" value="UniProtKB-KW"/>
</dbReference>
<dbReference type="GO" id="GO:0004673">
    <property type="term" value="F:protein histidine kinase activity"/>
    <property type="evidence" value="ECO:0007669"/>
    <property type="project" value="UniProtKB-EC"/>
</dbReference>
<dbReference type="Pfam" id="PF02518">
    <property type="entry name" value="HATPase_c"/>
    <property type="match status" value="1"/>
</dbReference>
<evidence type="ECO:0000256" key="10">
    <source>
        <dbReference type="ARBA" id="ARBA00022840"/>
    </source>
</evidence>
<comment type="catalytic activity">
    <reaction evidence="1">
        <text>ATP + protein L-histidine = ADP + protein N-phospho-L-histidine.</text>
        <dbReference type="EC" id="2.7.13.3"/>
    </reaction>
</comment>
<accession>A0A1Y1RYK6</accession>
<dbReference type="CDD" id="cd12915">
    <property type="entry name" value="PDC2_DGC_like"/>
    <property type="match status" value="1"/>
</dbReference>
<feature type="domain" description="Histidine kinase" evidence="14">
    <location>
        <begin position="386"/>
        <end position="573"/>
    </location>
</feature>
<dbReference type="Gene3D" id="6.10.340.10">
    <property type="match status" value="1"/>
</dbReference>
<evidence type="ECO:0000256" key="12">
    <source>
        <dbReference type="ARBA" id="ARBA00023136"/>
    </source>
</evidence>
<dbReference type="InterPro" id="IPR033479">
    <property type="entry name" value="dCache_1"/>
</dbReference>
<keyword evidence="12 13" id="KW-0472">Membrane</keyword>
<keyword evidence="7 13" id="KW-0812">Transmembrane</keyword>
<dbReference type="SUPFAM" id="SSF55874">
    <property type="entry name" value="ATPase domain of HSP90 chaperone/DNA topoisomerase II/histidine kinase"/>
    <property type="match status" value="1"/>
</dbReference>
<dbReference type="PANTHER" id="PTHR41523">
    <property type="entry name" value="TWO-COMPONENT SYSTEM SENSOR PROTEIN"/>
    <property type="match status" value="1"/>
</dbReference>
<dbReference type="STRING" id="1963862.B4O97_08230"/>
<feature type="transmembrane region" description="Helical" evidence="13">
    <location>
        <begin position="291"/>
        <end position="313"/>
    </location>
</feature>
<dbReference type="Proteomes" id="UP000192343">
    <property type="component" value="Unassembled WGS sequence"/>
</dbReference>
<reference evidence="16 17" key="1">
    <citation type="submission" date="2017-03" db="EMBL/GenBank/DDBJ databases">
        <title>Draft Genome sequence of Marispirochaeta sp. strain JC444.</title>
        <authorList>
            <person name="Shivani Y."/>
            <person name="Subhash Y."/>
            <person name="Sasikala C."/>
            <person name="Ramana C."/>
        </authorList>
    </citation>
    <scope>NUCLEOTIDE SEQUENCE [LARGE SCALE GENOMIC DNA]</scope>
    <source>
        <strain evidence="16 17">JC444</strain>
    </source>
</reference>
<evidence type="ECO:0000256" key="9">
    <source>
        <dbReference type="ARBA" id="ARBA00022777"/>
    </source>
</evidence>
<evidence type="ECO:0000256" key="8">
    <source>
        <dbReference type="ARBA" id="ARBA00022741"/>
    </source>
</evidence>
<keyword evidence="5" id="KW-0597">Phosphoprotein</keyword>
<keyword evidence="11 13" id="KW-1133">Transmembrane helix</keyword>
<evidence type="ECO:0000256" key="3">
    <source>
        <dbReference type="ARBA" id="ARBA00012438"/>
    </source>
</evidence>
<dbReference type="EC" id="2.7.13.3" evidence="3"/>
<dbReference type="SMART" id="SM00387">
    <property type="entry name" value="HATPase_c"/>
    <property type="match status" value="1"/>
</dbReference>
<evidence type="ECO:0000256" key="6">
    <source>
        <dbReference type="ARBA" id="ARBA00022679"/>
    </source>
</evidence>
<dbReference type="InterPro" id="IPR003660">
    <property type="entry name" value="HAMP_dom"/>
</dbReference>
<evidence type="ECO:0000313" key="16">
    <source>
        <dbReference type="EMBL" id="ORC35622.1"/>
    </source>
</evidence>
<dbReference type="Pfam" id="PF00672">
    <property type="entry name" value="HAMP"/>
    <property type="match status" value="1"/>
</dbReference>
<dbReference type="InterPro" id="IPR036890">
    <property type="entry name" value="HATPase_C_sf"/>
</dbReference>
<evidence type="ECO:0000256" key="5">
    <source>
        <dbReference type="ARBA" id="ARBA00022553"/>
    </source>
</evidence>
<dbReference type="CDD" id="cd12914">
    <property type="entry name" value="PDC1_DGC_like"/>
    <property type="match status" value="1"/>
</dbReference>
<dbReference type="Gene3D" id="3.30.450.20">
    <property type="entry name" value="PAS domain"/>
    <property type="match status" value="2"/>
</dbReference>
<dbReference type="SUPFAM" id="SSF158472">
    <property type="entry name" value="HAMP domain-like"/>
    <property type="match status" value="1"/>
</dbReference>
<dbReference type="InterPro" id="IPR003594">
    <property type="entry name" value="HATPase_dom"/>
</dbReference>
<evidence type="ECO:0000259" key="14">
    <source>
        <dbReference type="PROSITE" id="PS50109"/>
    </source>
</evidence>
<keyword evidence="6" id="KW-0808">Transferase</keyword>
<keyword evidence="9 16" id="KW-0418">Kinase</keyword>
<dbReference type="OrthoDB" id="9767435at2"/>
<evidence type="ECO:0000256" key="1">
    <source>
        <dbReference type="ARBA" id="ARBA00000085"/>
    </source>
</evidence>
<gene>
    <name evidence="16" type="ORF">B4O97_08230</name>
</gene>
<dbReference type="Gene3D" id="3.30.565.10">
    <property type="entry name" value="Histidine kinase-like ATPase, C-terminal domain"/>
    <property type="match status" value="1"/>
</dbReference>
<dbReference type="PROSITE" id="PS50109">
    <property type="entry name" value="HIS_KIN"/>
    <property type="match status" value="1"/>
</dbReference>
<evidence type="ECO:0000313" key="17">
    <source>
        <dbReference type="Proteomes" id="UP000192343"/>
    </source>
</evidence>